<evidence type="ECO:0000313" key="2">
    <source>
        <dbReference type="Proteomes" id="UP000805193"/>
    </source>
</evidence>
<organism evidence="1 2">
    <name type="scientific">Ixodes persulcatus</name>
    <name type="common">Taiga tick</name>
    <dbReference type="NCBI Taxonomy" id="34615"/>
    <lineage>
        <taxon>Eukaryota</taxon>
        <taxon>Metazoa</taxon>
        <taxon>Ecdysozoa</taxon>
        <taxon>Arthropoda</taxon>
        <taxon>Chelicerata</taxon>
        <taxon>Arachnida</taxon>
        <taxon>Acari</taxon>
        <taxon>Parasitiformes</taxon>
        <taxon>Ixodida</taxon>
        <taxon>Ixodoidea</taxon>
        <taxon>Ixodidae</taxon>
        <taxon>Ixodinae</taxon>
        <taxon>Ixodes</taxon>
    </lineage>
</organism>
<evidence type="ECO:0000313" key="1">
    <source>
        <dbReference type="EMBL" id="KAG0426498.1"/>
    </source>
</evidence>
<reference evidence="1 2" key="1">
    <citation type="journal article" date="2020" name="Cell">
        <title>Large-Scale Comparative Analyses of Tick Genomes Elucidate Their Genetic Diversity and Vector Capacities.</title>
        <authorList>
            <consortium name="Tick Genome and Microbiome Consortium (TIGMIC)"/>
            <person name="Jia N."/>
            <person name="Wang J."/>
            <person name="Shi W."/>
            <person name="Du L."/>
            <person name="Sun Y."/>
            <person name="Zhan W."/>
            <person name="Jiang J.F."/>
            <person name="Wang Q."/>
            <person name="Zhang B."/>
            <person name="Ji P."/>
            <person name="Bell-Sakyi L."/>
            <person name="Cui X.M."/>
            <person name="Yuan T.T."/>
            <person name="Jiang B.G."/>
            <person name="Yang W.F."/>
            <person name="Lam T.T."/>
            <person name="Chang Q.C."/>
            <person name="Ding S.J."/>
            <person name="Wang X.J."/>
            <person name="Zhu J.G."/>
            <person name="Ruan X.D."/>
            <person name="Zhao L."/>
            <person name="Wei J.T."/>
            <person name="Ye R.Z."/>
            <person name="Que T.C."/>
            <person name="Du C.H."/>
            <person name="Zhou Y.H."/>
            <person name="Cheng J.X."/>
            <person name="Dai P.F."/>
            <person name="Guo W.B."/>
            <person name="Han X.H."/>
            <person name="Huang E.J."/>
            <person name="Li L.F."/>
            <person name="Wei W."/>
            <person name="Gao Y.C."/>
            <person name="Liu J.Z."/>
            <person name="Shao H.Z."/>
            <person name="Wang X."/>
            <person name="Wang C.C."/>
            <person name="Yang T.C."/>
            <person name="Huo Q.B."/>
            <person name="Li W."/>
            <person name="Chen H.Y."/>
            <person name="Chen S.E."/>
            <person name="Zhou L.G."/>
            <person name="Ni X.B."/>
            <person name="Tian J.H."/>
            <person name="Sheng Y."/>
            <person name="Liu T."/>
            <person name="Pan Y.S."/>
            <person name="Xia L.Y."/>
            <person name="Li J."/>
            <person name="Zhao F."/>
            <person name="Cao W.C."/>
        </authorList>
    </citation>
    <scope>NUCLEOTIDE SEQUENCE [LARGE SCALE GENOMIC DNA]</scope>
    <source>
        <strain evidence="1">Iper-2018</strain>
    </source>
</reference>
<comment type="caution">
    <text evidence="1">The sequence shown here is derived from an EMBL/GenBank/DDBJ whole genome shotgun (WGS) entry which is preliminary data.</text>
</comment>
<sequence length="867" mass="90514">MRPQVPMEADLPYFREGLRLFFPPVEQQSQPSPDTVVTSNLCPLCRPLIGDRKPRRCRASAPVTCANVKREAGGGSGANCATLPRCSWQGMTNPGSPYQGCVGQGMNFAEHPYEGRTGSQPGGGYPYQVQYHPSPSPQYPSAQHCVGGGPPYGNVQGHLGQFVQRQQYSPDMRYTPCHAPAYPSSPAPPHAKPAPNWSSPDHHGGSFPQMMAPHRSPAGNQQMASYRPMVGPPPQSHSPSWSQSPRTTPSPLACHARSPVATQPPFSPPTPAPTPQLQAQQQQSAASPCGGGATVHDPLQSLEKMVLLEPQGGGASFGTGGVPEMVPHQQPYVHGAGSPSSPFPTYYNMDQNRMCTPPGGGYADASCYRSVGAASNGAPADARTAGAATGLYGGGVNGVLPVGGGGYSADPQCAPTAPPPPRLAGGGCGSAGSGAAAGEYGPPLGASTTPPASAREREELAKRRRSSDSVLCGRIVAATMEDGAEGSNRKRRRSTAGIVPDAPPHPQPTQSANPARPVKLEPETSGSEADREREPASEVSSVGTDSAAATSDAASPAKRKRGRPFGAKNKVKEGGAPKGRRKPDARKLDAAPATTPVATTLAPRGKLSGPYVRVVGTRERPMSTSVVNVAPRSAAEEEVRRKKGASTPGQRSLHGARRLPGAAGGHTSTLSPHYDAVTRDPTWLCAFCHRGSHHQGLGDLYGPYPGIPARLPTDAATDGASGCEDGCRRGKGKRRKSDSGSEDALARATLASRRARQRRPSEVEGGPAGEVCGGASRELWVHEACATWTQGVYLGGHRVHGLQEAAQEAALLACCKCKLPGASVGCVTRGCAEKYHYQCAVERGCHLDFENFSVLCSRHKVGWKPAA</sequence>
<proteinExistence type="predicted"/>
<name>A0AC60PZ74_IXOPE</name>
<dbReference type="EMBL" id="JABSTQ010009714">
    <property type="protein sequence ID" value="KAG0426498.1"/>
    <property type="molecule type" value="Genomic_DNA"/>
</dbReference>
<protein>
    <submittedName>
        <fullName evidence="1">Uncharacterized protein</fullName>
    </submittedName>
</protein>
<keyword evidence="2" id="KW-1185">Reference proteome</keyword>
<dbReference type="Proteomes" id="UP000805193">
    <property type="component" value="Unassembled WGS sequence"/>
</dbReference>
<gene>
    <name evidence="1" type="ORF">HPB47_026408</name>
</gene>
<accession>A0AC60PZ74</accession>